<dbReference type="AlphaFoldDB" id="A0A3R7Y458"/>
<dbReference type="EMBL" id="QKXF01000409">
    <property type="protein sequence ID" value="RQM11626.1"/>
    <property type="molecule type" value="Genomic_DNA"/>
</dbReference>
<dbReference type="VEuPathDB" id="FungiDB:DD237_004549"/>
<protein>
    <submittedName>
        <fullName evidence="1">Uncharacterized protein</fullName>
    </submittedName>
</protein>
<gene>
    <name evidence="1" type="ORF">DD237_004549</name>
</gene>
<organism evidence="1 2">
    <name type="scientific">Peronospora effusa</name>
    <dbReference type="NCBI Taxonomy" id="542832"/>
    <lineage>
        <taxon>Eukaryota</taxon>
        <taxon>Sar</taxon>
        <taxon>Stramenopiles</taxon>
        <taxon>Oomycota</taxon>
        <taxon>Peronosporomycetes</taxon>
        <taxon>Peronosporales</taxon>
        <taxon>Peronosporaceae</taxon>
        <taxon>Peronospora</taxon>
    </lineage>
</organism>
<proteinExistence type="predicted"/>
<sequence>MLSEFCQSHSQRLDYTLCDYTLCDYTLCDYTLCDYTLCDYSLCALSLVYTQRELWGRVLENGVLLDKLLPGPKPPRVTKKTDGEHISR</sequence>
<comment type="caution">
    <text evidence="1">The sequence shown here is derived from an EMBL/GenBank/DDBJ whole genome shotgun (WGS) entry which is preliminary data.</text>
</comment>
<dbReference type="Proteomes" id="UP000286097">
    <property type="component" value="Unassembled WGS sequence"/>
</dbReference>
<accession>A0A3R7Y458</accession>
<name>A0A3R7Y458_9STRA</name>
<reference evidence="1 2" key="1">
    <citation type="submission" date="2018-06" db="EMBL/GenBank/DDBJ databases">
        <title>Comparative genomics of downy mildews reveals potential adaptations to biotrophy.</title>
        <authorList>
            <person name="Fletcher K."/>
            <person name="Klosterman S.J."/>
            <person name="Derevnina L."/>
            <person name="Martin F."/>
            <person name="Koike S."/>
            <person name="Reyes Chin-Wo S."/>
            <person name="Mou B."/>
            <person name="Michelmore R."/>
        </authorList>
    </citation>
    <scope>NUCLEOTIDE SEQUENCE [LARGE SCALE GENOMIC DNA]</scope>
    <source>
        <strain evidence="1 2">R13</strain>
    </source>
</reference>
<evidence type="ECO:0000313" key="1">
    <source>
        <dbReference type="EMBL" id="RQM11626.1"/>
    </source>
</evidence>
<evidence type="ECO:0000313" key="2">
    <source>
        <dbReference type="Proteomes" id="UP000286097"/>
    </source>
</evidence>